<proteinExistence type="inferred from homology"/>
<feature type="compositionally biased region" description="Basic and acidic residues" evidence="15">
    <location>
        <begin position="792"/>
        <end position="804"/>
    </location>
</feature>
<reference evidence="21 22" key="1">
    <citation type="submission" date="2023-06" db="EMBL/GenBank/DDBJ databases">
        <title>Marinobacter azerbaijanicus a moderately halophilic, isolated from Urmia Lake in Azerbaijan region of Iran.</title>
        <authorList>
            <person name="Sanchez-Porro C."/>
            <person name="Aghdam E.M."/>
            <person name="Saheb S.M."/>
            <person name="Tarhriz V."/>
            <person name="Kazemi E."/>
            <person name="Ammozegar M.A."/>
            <person name="Ventosa A."/>
            <person name="Hejazi M.S."/>
        </authorList>
    </citation>
    <scope>NUCLEOTIDE SEQUENCE [LARGE SCALE GENOMIC DNA]</scope>
    <source>
        <strain evidence="21 22">TBZ242</strain>
    </source>
</reference>
<evidence type="ECO:0000259" key="17">
    <source>
        <dbReference type="Pfam" id="PF02563"/>
    </source>
</evidence>
<feature type="signal peptide" evidence="16">
    <location>
        <begin position="1"/>
        <end position="23"/>
    </location>
</feature>
<evidence type="ECO:0000256" key="2">
    <source>
        <dbReference type="ARBA" id="ARBA00009450"/>
    </source>
</evidence>
<feature type="compositionally biased region" description="Basic and acidic residues" evidence="15">
    <location>
        <begin position="111"/>
        <end position="124"/>
    </location>
</feature>
<dbReference type="RefSeq" id="WP_285391146.1">
    <property type="nucleotide sequence ID" value="NZ_JASSVS010000006.1"/>
</dbReference>
<dbReference type="InterPro" id="IPR054765">
    <property type="entry name" value="SLBB_dom"/>
</dbReference>
<feature type="domain" description="Soluble ligand binding" evidence="19">
    <location>
        <begin position="529"/>
        <end position="564"/>
    </location>
</feature>
<evidence type="ECO:0000256" key="3">
    <source>
        <dbReference type="ARBA" id="ARBA00022448"/>
    </source>
</evidence>
<gene>
    <name evidence="21" type="ORF">QPM17_12700</name>
</gene>
<evidence type="ECO:0000256" key="12">
    <source>
        <dbReference type="ARBA" id="ARBA00023139"/>
    </source>
</evidence>
<feature type="domain" description="Polysaccharide export protein N-terminal" evidence="17">
    <location>
        <begin position="167"/>
        <end position="230"/>
    </location>
</feature>
<evidence type="ECO:0000256" key="10">
    <source>
        <dbReference type="ARBA" id="ARBA00023114"/>
    </source>
</evidence>
<comment type="subcellular location">
    <subcellularLocation>
        <location evidence="1">Cell outer membrane</location>
        <topology evidence="1">Multi-pass membrane protein</topology>
    </subcellularLocation>
</comment>
<dbReference type="PANTHER" id="PTHR33619">
    <property type="entry name" value="POLYSACCHARIDE EXPORT PROTEIN GFCE-RELATED"/>
    <property type="match status" value="1"/>
</dbReference>
<evidence type="ECO:0000256" key="15">
    <source>
        <dbReference type="SAM" id="MobiDB-lite"/>
    </source>
</evidence>
<feature type="compositionally biased region" description="Polar residues" evidence="15">
    <location>
        <begin position="86"/>
        <end position="95"/>
    </location>
</feature>
<dbReference type="Pfam" id="PF10531">
    <property type="entry name" value="SLBB"/>
    <property type="match status" value="4"/>
</dbReference>
<keyword evidence="12" id="KW-0564">Palmitate</keyword>
<evidence type="ECO:0000256" key="6">
    <source>
        <dbReference type="ARBA" id="ARBA00022692"/>
    </source>
</evidence>
<evidence type="ECO:0000256" key="8">
    <source>
        <dbReference type="ARBA" id="ARBA00023047"/>
    </source>
</evidence>
<dbReference type="InterPro" id="IPR003715">
    <property type="entry name" value="Poly_export_N"/>
</dbReference>
<feature type="domain" description="SLBB" evidence="20">
    <location>
        <begin position="249"/>
        <end position="325"/>
    </location>
</feature>
<evidence type="ECO:0000256" key="4">
    <source>
        <dbReference type="ARBA" id="ARBA00022452"/>
    </source>
</evidence>
<sequence length="979" mass="107097">MIRHYMKAIAIALALVTAQQAYALSLTPEQQRQLEALPDSQRQQLMEQYRQATSSSAGSETQQAEDQGKQNERGKQPGVIPLAEAQAQSSGQSRETGGGAPDEQTVSGVQEGEKTSGEDEKTAEDILREEYKEWRQASSLSGDDLLPFGYEMFAGQPTSFVASGDAPVPVGYRVGPGDEVRILLTGRENQDLTLTIDRSGTIQLPKIGPVSVHGKTLEELRSYIQGIVKEKFIGVESFVSLGELRSISVFLTGESRNPGVYSVSAFSTISQALSVSGGIELSGSLRNIQLIRDGKVVSQFDLYDLMLAGDRSADTQLKSGDVIFVPAIEDRIAVTGAVVRPGVYELEGPNSLQDILKLAGGLRAEADPGKIQVSRLRPDSKRTLIDLELKNAGDFNILQGDTIRIGKIHDRLRGAVEIRGSSPITGQYEWRQGMRLSRFLNNRNDHLDDDTDLNFGLIASRTGENYDVTLRRFSPKDVLANPGSQADPILKERDSILLFEEGESRLGLLEPIIGSFREDLGAEELPPLVSIDGAVRYAGTYPLLEDHTINDMIHFAGGLARDGQSLISADLEFGLLIRRQGDFGRQINPIPYRPVSALNQPHSEDNLSLQELDRILVFNRNDSRSDLLQPVIEELREDLLPGQLAPIISITGAVKYPGSYPLLPGTSVKKLIGYAGGLTNASYALEAELIRQSLTQQRAESELIKLSLKTPEDQSLELAPTDRIHIKRLPDLNLQQTVTLQGEVNFPGSYTIRRGETLSQVVERAGGLTDYAYAKGAVFTRERLREQEQKRLDEAQRRLRRDISTSRTDAPGEESTIEGDEETVVRVLEDIGEAQAVGRLVIDLPELLAGETSRDVRLQDGDTLAIPEISQAVTVMGEVQFATSHLHDPSLSIKDYINRSGGLAFQADESRIYVIKADGSVTVPDQSRWFGSTDPVEPGDTVVVPLNLSQLSSMELAKDVSQIIYQVALGAAAVQGLKD</sequence>
<keyword evidence="3" id="KW-0813">Transport</keyword>
<keyword evidence="9" id="KW-0406">Ion transport</keyword>
<keyword evidence="10" id="KW-0626">Porin</keyword>
<evidence type="ECO:0000256" key="13">
    <source>
        <dbReference type="ARBA" id="ARBA00023237"/>
    </source>
</evidence>
<dbReference type="EMBL" id="JASSVS010000006">
    <property type="protein sequence ID" value="MDL0431997.1"/>
    <property type="molecule type" value="Genomic_DNA"/>
</dbReference>
<keyword evidence="22" id="KW-1185">Reference proteome</keyword>
<keyword evidence="7 16" id="KW-0732">Signal</keyword>
<evidence type="ECO:0000256" key="11">
    <source>
        <dbReference type="ARBA" id="ARBA00023136"/>
    </source>
</evidence>
<feature type="region of interest" description="Disordered" evidence="15">
    <location>
        <begin position="46"/>
        <end position="124"/>
    </location>
</feature>
<evidence type="ECO:0000259" key="19">
    <source>
        <dbReference type="Pfam" id="PF10531"/>
    </source>
</evidence>
<feature type="region of interest" description="Disordered" evidence="15">
    <location>
        <begin position="792"/>
        <end position="819"/>
    </location>
</feature>
<keyword evidence="11" id="KW-0472">Membrane</keyword>
<dbReference type="Gene3D" id="3.30.1950.10">
    <property type="entry name" value="wza like domain"/>
    <property type="match status" value="1"/>
</dbReference>
<dbReference type="InterPro" id="IPR049712">
    <property type="entry name" value="Poly_export"/>
</dbReference>
<dbReference type="PANTHER" id="PTHR33619:SF3">
    <property type="entry name" value="POLYSACCHARIDE EXPORT PROTEIN GFCE-RELATED"/>
    <property type="match status" value="1"/>
</dbReference>
<evidence type="ECO:0000256" key="7">
    <source>
        <dbReference type="ARBA" id="ARBA00022729"/>
    </source>
</evidence>
<feature type="domain" description="Capsule biosynthesis GfcC-like C-terminal" evidence="18">
    <location>
        <begin position="889"/>
        <end position="953"/>
    </location>
</feature>
<comment type="caution">
    <text evidence="21">The sequence shown here is derived from an EMBL/GenBank/DDBJ whole genome shotgun (WGS) entry which is preliminary data.</text>
</comment>
<dbReference type="Gene3D" id="3.10.560.10">
    <property type="entry name" value="Outer membrane lipoprotein wza domain like"/>
    <property type="match status" value="6"/>
</dbReference>
<dbReference type="Pfam" id="PF22461">
    <property type="entry name" value="SLBB_2"/>
    <property type="match status" value="1"/>
</dbReference>
<dbReference type="InterPro" id="IPR010425">
    <property type="entry name" value="Caps_synth_GfcC-like_C"/>
</dbReference>
<keyword evidence="13" id="KW-0998">Cell outer membrane</keyword>
<evidence type="ECO:0000256" key="16">
    <source>
        <dbReference type="SAM" id="SignalP"/>
    </source>
</evidence>
<protein>
    <submittedName>
        <fullName evidence="21">SLBB domain-containing protein</fullName>
    </submittedName>
</protein>
<keyword evidence="14" id="KW-0449">Lipoprotein</keyword>
<evidence type="ECO:0000256" key="9">
    <source>
        <dbReference type="ARBA" id="ARBA00023065"/>
    </source>
</evidence>
<feature type="domain" description="Soluble ligand binding" evidence="19">
    <location>
        <begin position="648"/>
        <end position="691"/>
    </location>
</feature>
<evidence type="ECO:0000256" key="14">
    <source>
        <dbReference type="ARBA" id="ARBA00023288"/>
    </source>
</evidence>
<organism evidence="21 22">
    <name type="scientific">Marinobacter azerbaijanicus</name>
    <dbReference type="NCBI Taxonomy" id="3050455"/>
    <lineage>
        <taxon>Bacteria</taxon>
        <taxon>Pseudomonadati</taxon>
        <taxon>Pseudomonadota</taxon>
        <taxon>Gammaproteobacteria</taxon>
        <taxon>Pseudomonadales</taxon>
        <taxon>Marinobacteraceae</taxon>
        <taxon>Marinobacter</taxon>
    </lineage>
</organism>
<comment type="similarity">
    <text evidence="2">Belongs to the BexD/CtrA/VexA family.</text>
</comment>
<feature type="domain" description="Soluble ligand binding" evidence="19">
    <location>
        <begin position="332"/>
        <end position="384"/>
    </location>
</feature>
<accession>A0ABT7IE35</accession>
<keyword evidence="8" id="KW-0625">Polysaccharide transport</keyword>
<keyword evidence="4" id="KW-1134">Transmembrane beta strand</keyword>
<name>A0ABT7IE35_9GAMM</name>
<dbReference type="InterPro" id="IPR019554">
    <property type="entry name" value="Soluble_ligand-bd"/>
</dbReference>
<feature type="compositionally biased region" description="Polar residues" evidence="15">
    <location>
        <begin position="46"/>
        <end position="65"/>
    </location>
</feature>
<dbReference type="Pfam" id="PF06251">
    <property type="entry name" value="Caps_syn_GfcC_C"/>
    <property type="match status" value="1"/>
</dbReference>
<keyword evidence="5" id="KW-0762">Sugar transport</keyword>
<feature type="domain" description="Soluble ligand binding" evidence="19">
    <location>
        <begin position="738"/>
        <end position="778"/>
    </location>
</feature>
<evidence type="ECO:0000313" key="21">
    <source>
        <dbReference type="EMBL" id="MDL0431997.1"/>
    </source>
</evidence>
<feature type="compositionally biased region" description="Basic and acidic residues" evidence="15">
    <location>
        <begin position="66"/>
        <end position="75"/>
    </location>
</feature>
<evidence type="ECO:0000313" key="22">
    <source>
        <dbReference type="Proteomes" id="UP001227964"/>
    </source>
</evidence>
<feature type="chain" id="PRO_5047334842" evidence="16">
    <location>
        <begin position="24"/>
        <end position="979"/>
    </location>
</feature>
<dbReference type="Pfam" id="PF02563">
    <property type="entry name" value="Poly_export"/>
    <property type="match status" value="1"/>
</dbReference>
<evidence type="ECO:0000256" key="5">
    <source>
        <dbReference type="ARBA" id="ARBA00022597"/>
    </source>
</evidence>
<evidence type="ECO:0000259" key="20">
    <source>
        <dbReference type="Pfam" id="PF22461"/>
    </source>
</evidence>
<dbReference type="Proteomes" id="UP001227964">
    <property type="component" value="Unassembled WGS sequence"/>
</dbReference>
<evidence type="ECO:0000259" key="18">
    <source>
        <dbReference type="Pfam" id="PF06251"/>
    </source>
</evidence>
<evidence type="ECO:0000256" key="1">
    <source>
        <dbReference type="ARBA" id="ARBA00004571"/>
    </source>
</evidence>
<keyword evidence="6" id="KW-0812">Transmembrane</keyword>